<dbReference type="InterPro" id="IPR001810">
    <property type="entry name" value="F-box_dom"/>
</dbReference>
<reference evidence="2 3" key="1">
    <citation type="submission" date="2019-02" db="EMBL/GenBank/DDBJ databases">
        <title>Genome sequencing of the rare red list fungi Antrodiella citrinella (Flaviporus citrinellus).</title>
        <authorList>
            <person name="Buettner E."/>
            <person name="Kellner H."/>
        </authorList>
    </citation>
    <scope>NUCLEOTIDE SEQUENCE [LARGE SCALE GENOMIC DNA]</scope>
    <source>
        <strain evidence="2 3">DSM 108506</strain>
    </source>
</reference>
<feature type="domain" description="F-box" evidence="1">
    <location>
        <begin position="33"/>
        <end position="83"/>
    </location>
</feature>
<organism evidence="2 3">
    <name type="scientific">Antrodiella citrinella</name>
    <dbReference type="NCBI Taxonomy" id="2447956"/>
    <lineage>
        <taxon>Eukaryota</taxon>
        <taxon>Fungi</taxon>
        <taxon>Dikarya</taxon>
        <taxon>Basidiomycota</taxon>
        <taxon>Agaricomycotina</taxon>
        <taxon>Agaricomycetes</taxon>
        <taxon>Polyporales</taxon>
        <taxon>Steccherinaceae</taxon>
        <taxon>Antrodiella</taxon>
    </lineage>
</organism>
<dbReference type="InterPro" id="IPR032675">
    <property type="entry name" value="LRR_dom_sf"/>
</dbReference>
<evidence type="ECO:0000313" key="2">
    <source>
        <dbReference type="EMBL" id="THH30216.1"/>
    </source>
</evidence>
<name>A0A4S4MV50_9APHY</name>
<evidence type="ECO:0000313" key="3">
    <source>
        <dbReference type="Proteomes" id="UP000308730"/>
    </source>
</evidence>
<keyword evidence="3" id="KW-1185">Reference proteome</keyword>
<protein>
    <recommendedName>
        <fullName evidence="1">F-box domain-containing protein</fullName>
    </recommendedName>
</protein>
<dbReference type="Pfam" id="PF12937">
    <property type="entry name" value="F-box-like"/>
    <property type="match status" value="1"/>
</dbReference>
<dbReference type="EMBL" id="SGPM01000090">
    <property type="protein sequence ID" value="THH30216.1"/>
    <property type="molecule type" value="Genomic_DNA"/>
</dbReference>
<dbReference type="OrthoDB" id="3181669at2759"/>
<comment type="caution">
    <text evidence="2">The sequence shown here is derived from an EMBL/GenBank/DDBJ whole genome shotgun (WGS) entry which is preliminary data.</text>
</comment>
<proteinExistence type="predicted"/>
<dbReference type="SUPFAM" id="SSF81383">
    <property type="entry name" value="F-box domain"/>
    <property type="match status" value="1"/>
</dbReference>
<dbReference type="Gene3D" id="3.80.10.10">
    <property type="entry name" value="Ribonuclease Inhibitor"/>
    <property type="match status" value="1"/>
</dbReference>
<dbReference type="InterPro" id="IPR036047">
    <property type="entry name" value="F-box-like_dom_sf"/>
</dbReference>
<dbReference type="Proteomes" id="UP000308730">
    <property type="component" value="Unassembled WGS sequence"/>
</dbReference>
<evidence type="ECO:0000259" key="1">
    <source>
        <dbReference type="Pfam" id="PF12937"/>
    </source>
</evidence>
<accession>A0A4S4MV50</accession>
<sequence length="418" mass="45957">MLLSLEDSFEQHKMDPSIQVTDLSRPSPSTSFPSELLVQIFILAIEELEPLDQWKRLARFSSVCRSWKKFVIETALLWRNISLNSDTPRSKTILAIRRSGETAFRLIASCDGYTDAAIAEAQLHRVETLDYTAARGMLNPGTLDAPILKRLTVTGGFQTYLGDVPLVSPRFPLKRLEALILSRITYPSCSPFFRPTLKILRLEVCPDRGSGSSLDAFLRALEDMSVLEELKIESTFTSPLPLHTILPVVNLPSLRELSIQEDALQAAVMLNHLEFPGSMVYNKAGHGTPFEAAPVGITELGGAQIIKDPFELLAAVFRKLSGHGLIGPASVLRELFVETNGGSIGKIIAANKARGTFSHVVVDTSKVLAGSLSERIFALASEDCLAEIRVVSLKSKWGFHDSQPALPWSLQSFRTSKS</sequence>
<gene>
    <name evidence="2" type="ORF">EUX98_g3980</name>
</gene>
<dbReference type="AlphaFoldDB" id="A0A4S4MV50"/>